<dbReference type="RefSeq" id="WP_227181638.1">
    <property type="nucleotide sequence ID" value="NZ_JAJBZT010000009.1"/>
</dbReference>
<name>A0ABS8D9D1_9NEIS</name>
<keyword evidence="3" id="KW-1185">Reference proteome</keyword>
<protein>
    <submittedName>
        <fullName evidence="2">Helix-turn-helix transcriptional regulator</fullName>
    </submittedName>
</protein>
<reference evidence="2" key="1">
    <citation type="submission" date="2021-10" db="EMBL/GenBank/DDBJ databases">
        <title>The complete genome sequence of Leeia sp. TBRC 13508.</title>
        <authorList>
            <person name="Charoenyingcharoen P."/>
            <person name="Yukphan P."/>
        </authorList>
    </citation>
    <scope>NUCLEOTIDE SEQUENCE</scope>
    <source>
        <strain evidence="2">TBRC 13508</strain>
    </source>
</reference>
<dbReference type="PANTHER" id="PTHR35010:SF2">
    <property type="entry name" value="BLL4672 PROTEIN"/>
    <property type="match status" value="1"/>
</dbReference>
<sequence length="259" mass="29751">MAEVLATELAEFIRKHRELRRPEEVGISAGKRRRTPGLRREELAQLCGVSITWITWLEQGRDIQPSAKMLDRLATALGLTDSEKRYLFRLAARPDPAELAHADPSIEKSLQDTLKAINSPAYVLDKTWRAVSWNKQASQLFQGWLDSHATTRNLLTFALLSETAHTLIPDWQIRCQRLVAEFRADCVRYRDDEEIQSLINELTAQSTLFVDAWHDQKVTERYGGLRKFCHPEFGETAYNQQTFYPASRPDLKLVILTKA</sequence>
<comment type="caution">
    <text evidence="2">The sequence shown here is derived from an EMBL/GenBank/DDBJ whole genome shotgun (WGS) entry which is preliminary data.</text>
</comment>
<dbReference type="SUPFAM" id="SSF47413">
    <property type="entry name" value="lambda repressor-like DNA-binding domains"/>
    <property type="match status" value="1"/>
</dbReference>
<dbReference type="InterPro" id="IPR041413">
    <property type="entry name" value="MLTR_LBD"/>
</dbReference>
<dbReference type="EMBL" id="JAJBZT010000009">
    <property type="protein sequence ID" value="MCB6184821.1"/>
    <property type="molecule type" value="Genomic_DNA"/>
</dbReference>
<dbReference type="InterPro" id="IPR010982">
    <property type="entry name" value="Lambda_DNA-bd_dom_sf"/>
</dbReference>
<evidence type="ECO:0000313" key="2">
    <source>
        <dbReference type="EMBL" id="MCB6184821.1"/>
    </source>
</evidence>
<proteinExistence type="predicted"/>
<dbReference type="InterPro" id="IPR001387">
    <property type="entry name" value="Cro/C1-type_HTH"/>
</dbReference>
<dbReference type="CDD" id="cd00093">
    <property type="entry name" value="HTH_XRE"/>
    <property type="match status" value="1"/>
</dbReference>
<dbReference type="Pfam" id="PF13560">
    <property type="entry name" value="HTH_31"/>
    <property type="match status" value="1"/>
</dbReference>
<accession>A0ABS8D9D1</accession>
<dbReference type="Gene3D" id="3.30.450.180">
    <property type="match status" value="1"/>
</dbReference>
<evidence type="ECO:0000259" key="1">
    <source>
        <dbReference type="SMART" id="SM00530"/>
    </source>
</evidence>
<dbReference type="Pfam" id="PF17765">
    <property type="entry name" value="MLTR_LBD"/>
    <property type="match status" value="1"/>
</dbReference>
<gene>
    <name evidence="2" type="ORF">LIN78_14835</name>
</gene>
<organism evidence="2 3">
    <name type="scientific">Leeia speluncae</name>
    <dbReference type="NCBI Taxonomy" id="2884804"/>
    <lineage>
        <taxon>Bacteria</taxon>
        <taxon>Pseudomonadati</taxon>
        <taxon>Pseudomonadota</taxon>
        <taxon>Betaproteobacteria</taxon>
        <taxon>Neisseriales</taxon>
        <taxon>Leeiaceae</taxon>
        <taxon>Leeia</taxon>
    </lineage>
</organism>
<dbReference type="PANTHER" id="PTHR35010">
    <property type="entry name" value="BLL4672 PROTEIN-RELATED"/>
    <property type="match status" value="1"/>
</dbReference>
<dbReference type="SMART" id="SM00530">
    <property type="entry name" value="HTH_XRE"/>
    <property type="match status" value="1"/>
</dbReference>
<feature type="domain" description="HTH cro/C1-type" evidence="1">
    <location>
        <begin position="12"/>
        <end position="84"/>
    </location>
</feature>
<evidence type="ECO:0000313" key="3">
    <source>
        <dbReference type="Proteomes" id="UP001165395"/>
    </source>
</evidence>
<dbReference type="Proteomes" id="UP001165395">
    <property type="component" value="Unassembled WGS sequence"/>
</dbReference>
<dbReference type="Gene3D" id="1.10.260.40">
    <property type="entry name" value="lambda repressor-like DNA-binding domains"/>
    <property type="match status" value="1"/>
</dbReference>